<protein>
    <submittedName>
        <fullName evidence="1">Uncharacterized protein</fullName>
    </submittedName>
</protein>
<dbReference type="Proteomes" id="UP000298061">
    <property type="component" value="Unassembled WGS sequence"/>
</dbReference>
<keyword evidence="2" id="KW-1185">Reference proteome</keyword>
<dbReference type="OrthoDB" id="39175at2759"/>
<name>A0A4Y9ZG78_9AGAM</name>
<evidence type="ECO:0000313" key="2">
    <source>
        <dbReference type="Proteomes" id="UP000298061"/>
    </source>
</evidence>
<accession>A0A4Y9ZG78</accession>
<sequence>SAMDFDFAGMASGSEGDVLAAMQVIRNPEWWSNMMMPGFTWPADQVSSGGAADPNYFGGGLNNGVANAYNYQMAQVPLG</sequence>
<dbReference type="EMBL" id="SFCI01003453">
    <property type="protein sequence ID" value="TFY73027.1"/>
    <property type="molecule type" value="Genomic_DNA"/>
</dbReference>
<feature type="non-terminal residue" evidence="1">
    <location>
        <position position="1"/>
    </location>
</feature>
<evidence type="ECO:0000313" key="1">
    <source>
        <dbReference type="EMBL" id="TFY73027.1"/>
    </source>
</evidence>
<reference evidence="1 2" key="1">
    <citation type="submission" date="2019-02" db="EMBL/GenBank/DDBJ databases">
        <title>Genome sequencing of the rare red list fungi Hericium alpestre (H. flagellum).</title>
        <authorList>
            <person name="Buettner E."/>
            <person name="Kellner H."/>
        </authorList>
    </citation>
    <scope>NUCLEOTIDE SEQUENCE [LARGE SCALE GENOMIC DNA]</scope>
    <source>
        <strain evidence="1 2">DSM 108284</strain>
    </source>
</reference>
<comment type="caution">
    <text evidence="1">The sequence shown here is derived from an EMBL/GenBank/DDBJ whole genome shotgun (WGS) entry which is preliminary data.</text>
</comment>
<dbReference type="AlphaFoldDB" id="A0A4Y9ZG78"/>
<proteinExistence type="predicted"/>
<gene>
    <name evidence="1" type="ORF">EWM64_g10985</name>
</gene>
<organism evidence="1 2">
    <name type="scientific">Hericium alpestre</name>
    <dbReference type="NCBI Taxonomy" id="135208"/>
    <lineage>
        <taxon>Eukaryota</taxon>
        <taxon>Fungi</taxon>
        <taxon>Dikarya</taxon>
        <taxon>Basidiomycota</taxon>
        <taxon>Agaricomycotina</taxon>
        <taxon>Agaricomycetes</taxon>
        <taxon>Russulales</taxon>
        <taxon>Hericiaceae</taxon>
        <taxon>Hericium</taxon>
    </lineage>
</organism>